<dbReference type="Pfam" id="PF01420">
    <property type="entry name" value="Methylase_S"/>
    <property type="match status" value="1"/>
</dbReference>
<dbReference type="GO" id="GO:0009307">
    <property type="term" value="P:DNA restriction-modification system"/>
    <property type="evidence" value="ECO:0007669"/>
    <property type="project" value="UniProtKB-KW"/>
</dbReference>
<dbReference type="InterPro" id="IPR000055">
    <property type="entry name" value="Restrct_endonuc_typeI_TRD"/>
</dbReference>
<evidence type="ECO:0000313" key="5">
    <source>
        <dbReference type="EMBL" id="WNL13890.1"/>
    </source>
</evidence>
<evidence type="ECO:0000313" key="8">
    <source>
        <dbReference type="EMBL" id="WNL25516.1"/>
    </source>
</evidence>
<dbReference type="AlphaFoldDB" id="A0AA96I7D6"/>
<sequence length="495" mass="57442">MSNYTHKTNSFNSSMVINRDFTFAPSDFRYIESNNTVRIRNFIDDENVGEQIDTKFYITQTKTPFKLITIQNMSSLILDKNSGGEFILKNIYSKSTKKIKKDYLLFSRNASLGKVSYVTEDSYMILNGGISMIYIENELNRYYVMAFFISNYGKEQLELKTSSGGTQQNAKRDDLLDIEIPIPKNEKIRNLVSLIVQNIIDKEKQIKIKNEIINSIIEKELAMHSPITIKMPKSNEVLENNFRFDGGIYSKEYKIIKGSIELYKGGYFNLLDRYNAKRGQNLQVSNIGISIYSNEKKKNFYRLITNVELTDDRTISTFRYLGNKNQLTLIPKNSIFLSADGSVGRCIYIQDLDKTITNIHPWILISKDGETPVFENIFTAMFLGYLKTVGYYEKIKDKSNGGGIKLSHLENWINIPDFPKELKKEIAFNYYNDVEKNKELSIENYLGKEKKRNNIIGIWQLNMELLNLKEQLEQLVNDIVYDKEIQISNYINTID</sequence>
<dbReference type="EMBL" id="CP134850">
    <property type="protein sequence ID" value="WNL20239.1"/>
    <property type="molecule type" value="Genomic_DNA"/>
</dbReference>
<dbReference type="SUPFAM" id="SSF116734">
    <property type="entry name" value="DNA methylase specificity domain"/>
    <property type="match status" value="1"/>
</dbReference>
<reference evidence="5" key="2">
    <citation type="submission" date="2023-09" db="EMBL/GenBank/DDBJ databases">
        <title>Characterization of Arcobacter Isolates from Retail Chicken Sold in Supermarkets in Tbilisi, Georgia.</title>
        <authorList>
            <person name="Matthias R."/>
            <person name="Zautner A.E."/>
        </authorList>
    </citation>
    <scope>NUCLEOTIDE SEQUENCE</scope>
    <source>
        <strain evidence="5">LEO 108</strain>
    </source>
</reference>
<dbReference type="GO" id="GO:0003677">
    <property type="term" value="F:DNA binding"/>
    <property type="evidence" value="ECO:0007669"/>
    <property type="project" value="UniProtKB-KW"/>
</dbReference>
<evidence type="ECO:0000256" key="3">
    <source>
        <dbReference type="ARBA" id="ARBA00023125"/>
    </source>
</evidence>
<keyword evidence="2" id="KW-0680">Restriction system</keyword>
<evidence type="ECO:0000256" key="1">
    <source>
        <dbReference type="ARBA" id="ARBA00010923"/>
    </source>
</evidence>
<organism evidence="7">
    <name type="scientific">Arcobacter sp. AZ-2023</name>
    <dbReference type="NCBI Taxonomy" id="3074453"/>
    <lineage>
        <taxon>Bacteria</taxon>
        <taxon>Pseudomonadati</taxon>
        <taxon>Campylobacterota</taxon>
        <taxon>Epsilonproteobacteria</taxon>
        <taxon>Campylobacterales</taxon>
        <taxon>Arcobacteraceae</taxon>
        <taxon>Arcobacter</taxon>
    </lineage>
</organism>
<dbReference type="EMBL" id="CP134845">
    <property type="protein sequence ID" value="WNL13890.1"/>
    <property type="molecule type" value="Genomic_DNA"/>
</dbReference>
<dbReference type="InterPro" id="IPR044946">
    <property type="entry name" value="Restrct_endonuc_typeI_TRD_sf"/>
</dbReference>
<proteinExistence type="inferred from homology"/>
<evidence type="ECO:0000313" key="7">
    <source>
        <dbReference type="EMBL" id="WNL20239.1"/>
    </source>
</evidence>
<comment type="similarity">
    <text evidence="1">Belongs to the type-I restriction system S methylase family.</text>
</comment>
<keyword evidence="3" id="KW-0238">DNA-binding</keyword>
<evidence type="ECO:0000313" key="6">
    <source>
        <dbReference type="EMBL" id="WNL18104.1"/>
    </source>
</evidence>
<accession>A0AA96I7D6</accession>
<dbReference type="EMBL" id="CP134852">
    <property type="protein sequence ID" value="WNL25516.1"/>
    <property type="molecule type" value="Genomic_DNA"/>
</dbReference>
<feature type="domain" description="Type I restriction modification DNA specificity" evidence="4">
    <location>
        <begin position="85"/>
        <end position="212"/>
    </location>
</feature>
<reference evidence="7" key="1">
    <citation type="submission" date="2023-09" db="EMBL/GenBank/DDBJ databases">
        <title>Arcobacter tbilisiensis sp. nov. isolated from chicken meat in Tbilisi, Georgia.</title>
        <authorList>
            <person name="Matthias R."/>
            <person name="Zautner A.E."/>
        </authorList>
    </citation>
    <scope>NUCLEOTIDE SEQUENCE</scope>
    <source>
        <strain evidence="8">LEO 70</strain>
        <strain evidence="7">LEO 79</strain>
        <strain evidence="6">LEO 99</strain>
    </source>
</reference>
<name>A0AA96I7D6_9BACT</name>
<protein>
    <recommendedName>
        <fullName evidence="4">Type I restriction modification DNA specificity domain-containing protein</fullName>
    </recommendedName>
</protein>
<dbReference type="EMBL" id="CP134849">
    <property type="protein sequence ID" value="WNL18104.1"/>
    <property type="molecule type" value="Genomic_DNA"/>
</dbReference>
<evidence type="ECO:0000259" key="4">
    <source>
        <dbReference type="Pfam" id="PF01420"/>
    </source>
</evidence>
<dbReference type="Gene3D" id="3.90.220.20">
    <property type="entry name" value="DNA methylase specificity domains"/>
    <property type="match status" value="1"/>
</dbReference>
<gene>
    <name evidence="5" type="ORF">RJG51_07575</name>
    <name evidence="6" type="ORF">RJG53_05705</name>
    <name evidence="7" type="ORF">RJG56_05555</name>
    <name evidence="8" type="ORF">RJG57_10765</name>
</gene>
<evidence type="ECO:0000256" key="2">
    <source>
        <dbReference type="ARBA" id="ARBA00022747"/>
    </source>
</evidence>